<reference evidence="1 2" key="2">
    <citation type="journal article" date="2022" name="Mol. Ecol. Resour.">
        <title>The genomes of chicory, endive, great burdock and yacon provide insights into Asteraceae paleo-polyploidization history and plant inulin production.</title>
        <authorList>
            <person name="Fan W."/>
            <person name="Wang S."/>
            <person name="Wang H."/>
            <person name="Wang A."/>
            <person name="Jiang F."/>
            <person name="Liu H."/>
            <person name="Zhao H."/>
            <person name="Xu D."/>
            <person name="Zhang Y."/>
        </authorList>
    </citation>
    <scope>NUCLEOTIDE SEQUENCE [LARGE SCALE GENOMIC DNA]</scope>
    <source>
        <strain evidence="2">cv. Yunnan</strain>
        <tissue evidence="1">Leaves</tissue>
    </source>
</reference>
<accession>A0ACB9CFF3</accession>
<evidence type="ECO:0000313" key="1">
    <source>
        <dbReference type="EMBL" id="KAI3732888.1"/>
    </source>
</evidence>
<evidence type="ECO:0000313" key="2">
    <source>
        <dbReference type="Proteomes" id="UP001056120"/>
    </source>
</evidence>
<keyword evidence="2" id="KW-1185">Reference proteome</keyword>
<protein>
    <submittedName>
        <fullName evidence="1">Uncharacterized protein</fullName>
    </submittedName>
</protein>
<organism evidence="1 2">
    <name type="scientific">Smallanthus sonchifolius</name>
    <dbReference type="NCBI Taxonomy" id="185202"/>
    <lineage>
        <taxon>Eukaryota</taxon>
        <taxon>Viridiplantae</taxon>
        <taxon>Streptophyta</taxon>
        <taxon>Embryophyta</taxon>
        <taxon>Tracheophyta</taxon>
        <taxon>Spermatophyta</taxon>
        <taxon>Magnoliopsida</taxon>
        <taxon>eudicotyledons</taxon>
        <taxon>Gunneridae</taxon>
        <taxon>Pentapetalae</taxon>
        <taxon>asterids</taxon>
        <taxon>campanulids</taxon>
        <taxon>Asterales</taxon>
        <taxon>Asteraceae</taxon>
        <taxon>Asteroideae</taxon>
        <taxon>Heliantheae alliance</taxon>
        <taxon>Millerieae</taxon>
        <taxon>Smallanthus</taxon>
    </lineage>
</organism>
<dbReference type="Proteomes" id="UP001056120">
    <property type="component" value="Linkage Group LG21"/>
</dbReference>
<proteinExistence type="predicted"/>
<reference evidence="2" key="1">
    <citation type="journal article" date="2022" name="Mol. Ecol. Resour.">
        <title>The genomes of chicory, endive, great burdock and yacon provide insights into Asteraceae palaeo-polyploidization history and plant inulin production.</title>
        <authorList>
            <person name="Fan W."/>
            <person name="Wang S."/>
            <person name="Wang H."/>
            <person name="Wang A."/>
            <person name="Jiang F."/>
            <person name="Liu H."/>
            <person name="Zhao H."/>
            <person name="Xu D."/>
            <person name="Zhang Y."/>
        </authorList>
    </citation>
    <scope>NUCLEOTIDE SEQUENCE [LARGE SCALE GENOMIC DNA]</scope>
    <source>
        <strain evidence="2">cv. Yunnan</strain>
    </source>
</reference>
<dbReference type="EMBL" id="CM042038">
    <property type="protein sequence ID" value="KAI3732888.1"/>
    <property type="molecule type" value="Genomic_DNA"/>
</dbReference>
<sequence>MVRHEAALSIEPVISPIILNMWALHVSDPFISIDILEAIKNAPGWLKTLGKNFKMRGWVFVAVTTLLNVGKNLVFYGSALSSDEKFALADFACSSGAVVLKFWRNDVTHVIAATDSNVFIIILEK</sequence>
<gene>
    <name evidence="1" type="ORF">L1987_64100</name>
</gene>
<comment type="caution">
    <text evidence="1">The sequence shown here is derived from an EMBL/GenBank/DDBJ whole genome shotgun (WGS) entry which is preliminary data.</text>
</comment>
<name>A0ACB9CFF3_9ASTR</name>